<evidence type="ECO:0000313" key="2">
    <source>
        <dbReference type="Proteomes" id="UP000307440"/>
    </source>
</evidence>
<evidence type="ECO:0000313" key="1">
    <source>
        <dbReference type="EMBL" id="TFK30394.1"/>
    </source>
</evidence>
<dbReference type="Proteomes" id="UP000307440">
    <property type="component" value="Unassembled WGS sequence"/>
</dbReference>
<gene>
    <name evidence="1" type="ORF">FA15DRAFT_4649</name>
</gene>
<proteinExistence type="predicted"/>
<keyword evidence="2" id="KW-1185">Reference proteome</keyword>
<sequence>MRRPECSMILADSAHANFDRATSAATGCTWLPPAQPQAREKGEIWIEKYLIRVKDPSSRCAVELELIVVNTANLNKPQQSEVEPYILSWLGAGRPLSTRRKRSVSKGAHMAGMGLVYCGILPEASGFIICWQKV</sequence>
<accession>A0A5C3LBF4</accession>
<organism evidence="1 2">
    <name type="scientific">Coprinopsis marcescibilis</name>
    <name type="common">Agaric fungus</name>
    <name type="synonym">Psathyrella marcescibilis</name>
    <dbReference type="NCBI Taxonomy" id="230819"/>
    <lineage>
        <taxon>Eukaryota</taxon>
        <taxon>Fungi</taxon>
        <taxon>Dikarya</taxon>
        <taxon>Basidiomycota</taxon>
        <taxon>Agaricomycotina</taxon>
        <taxon>Agaricomycetes</taxon>
        <taxon>Agaricomycetidae</taxon>
        <taxon>Agaricales</taxon>
        <taxon>Agaricineae</taxon>
        <taxon>Psathyrellaceae</taxon>
        <taxon>Coprinopsis</taxon>
    </lineage>
</organism>
<dbReference type="AlphaFoldDB" id="A0A5C3LBF4"/>
<name>A0A5C3LBF4_COPMA</name>
<reference evidence="1 2" key="1">
    <citation type="journal article" date="2019" name="Nat. Ecol. Evol.">
        <title>Megaphylogeny resolves global patterns of mushroom evolution.</title>
        <authorList>
            <person name="Varga T."/>
            <person name="Krizsan K."/>
            <person name="Foldi C."/>
            <person name="Dima B."/>
            <person name="Sanchez-Garcia M."/>
            <person name="Sanchez-Ramirez S."/>
            <person name="Szollosi G.J."/>
            <person name="Szarkandi J.G."/>
            <person name="Papp V."/>
            <person name="Albert L."/>
            <person name="Andreopoulos W."/>
            <person name="Angelini C."/>
            <person name="Antonin V."/>
            <person name="Barry K.W."/>
            <person name="Bougher N.L."/>
            <person name="Buchanan P."/>
            <person name="Buyck B."/>
            <person name="Bense V."/>
            <person name="Catcheside P."/>
            <person name="Chovatia M."/>
            <person name="Cooper J."/>
            <person name="Damon W."/>
            <person name="Desjardin D."/>
            <person name="Finy P."/>
            <person name="Geml J."/>
            <person name="Haridas S."/>
            <person name="Hughes K."/>
            <person name="Justo A."/>
            <person name="Karasinski D."/>
            <person name="Kautmanova I."/>
            <person name="Kiss B."/>
            <person name="Kocsube S."/>
            <person name="Kotiranta H."/>
            <person name="LaButti K.M."/>
            <person name="Lechner B.E."/>
            <person name="Liimatainen K."/>
            <person name="Lipzen A."/>
            <person name="Lukacs Z."/>
            <person name="Mihaltcheva S."/>
            <person name="Morgado L.N."/>
            <person name="Niskanen T."/>
            <person name="Noordeloos M.E."/>
            <person name="Ohm R.A."/>
            <person name="Ortiz-Santana B."/>
            <person name="Ovrebo C."/>
            <person name="Racz N."/>
            <person name="Riley R."/>
            <person name="Savchenko A."/>
            <person name="Shiryaev A."/>
            <person name="Soop K."/>
            <person name="Spirin V."/>
            <person name="Szebenyi C."/>
            <person name="Tomsovsky M."/>
            <person name="Tulloss R.E."/>
            <person name="Uehling J."/>
            <person name="Grigoriev I.V."/>
            <person name="Vagvolgyi C."/>
            <person name="Papp T."/>
            <person name="Martin F.M."/>
            <person name="Miettinen O."/>
            <person name="Hibbett D.S."/>
            <person name="Nagy L.G."/>
        </authorList>
    </citation>
    <scope>NUCLEOTIDE SEQUENCE [LARGE SCALE GENOMIC DNA]</scope>
    <source>
        <strain evidence="1 2">CBS 121175</strain>
    </source>
</reference>
<protein>
    <submittedName>
        <fullName evidence="1">Uncharacterized protein</fullName>
    </submittedName>
</protein>
<dbReference type="EMBL" id="ML210146">
    <property type="protein sequence ID" value="TFK30394.1"/>
    <property type="molecule type" value="Genomic_DNA"/>
</dbReference>